<comment type="caution">
    <text evidence="4">The sequence shown here is derived from an EMBL/GenBank/DDBJ whole genome shotgun (WGS) entry which is preliminary data.</text>
</comment>
<evidence type="ECO:0000256" key="3">
    <source>
        <dbReference type="RuleBase" id="RU000363"/>
    </source>
</evidence>
<sequence>MTLPPRDEVAARVALTDSVARDGVALTDPVATDGVALITGAASGIGAAVARRCAARGMRVVIADRNERGGRSVADETGGRFVAVDVGVPEANNRAVSMVMRELGRLDVAVLNAGIPGRCTLTDFTPDRYRQTMRTNLDGVVYGVHAVMAPMRRQGGGSIVVMASMAGLTGSPDLFYATAKHAVLGLVRSAATPLASAGIRINALCPGFVDTPILAPVRQDLLGRGFPLAHPDEAATAVEEILAAGKTGQAWLLQAGEPAYPIEPPEIPLRT</sequence>
<dbReference type="RefSeq" id="WP_378267844.1">
    <property type="nucleotide sequence ID" value="NZ_JBHUKR010000015.1"/>
</dbReference>
<organism evidence="4 5">
    <name type="scientific">Amycolatopsis pigmentata</name>
    <dbReference type="NCBI Taxonomy" id="450801"/>
    <lineage>
        <taxon>Bacteria</taxon>
        <taxon>Bacillati</taxon>
        <taxon>Actinomycetota</taxon>
        <taxon>Actinomycetes</taxon>
        <taxon>Pseudonocardiales</taxon>
        <taxon>Pseudonocardiaceae</taxon>
        <taxon>Amycolatopsis</taxon>
    </lineage>
</organism>
<dbReference type="PRINTS" id="PR00081">
    <property type="entry name" value="GDHRDH"/>
</dbReference>
<dbReference type="Proteomes" id="UP001597417">
    <property type="component" value="Unassembled WGS sequence"/>
</dbReference>
<evidence type="ECO:0000256" key="2">
    <source>
        <dbReference type="ARBA" id="ARBA00023002"/>
    </source>
</evidence>
<dbReference type="PANTHER" id="PTHR43180:SF66">
    <property type="entry name" value="SHORT-CHAIN DEHYDROGENASE_REDUCTASE FAMILY PROTEIN"/>
    <property type="match status" value="1"/>
</dbReference>
<evidence type="ECO:0000313" key="5">
    <source>
        <dbReference type="Proteomes" id="UP001597417"/>
    </source>
</evidence>
<gene>
    <name evidence="4" type="ORF">ACFSXZ_26135</name>
</gene>
<dbReference type="SUPFAM" id="SSF51735">
    <property type="entry name" value="NAD(P)-binding Rossmann-fold domains"/>
    <property type="match status" value="1"/>
</dbReference>
<dbReference type="InterPro" id="IPR002347">
    <property type="entry name" value="SDR_fam"/>
</dbReference>
<dbReference type="EC" id="1.1.1.-" evidence="4"/>
<dbReference type="GO" id="GO:0016491">
    <property type="term" value="F:oxidoreductase activity"/>
    <property type="evidence" value="ECO:0007669"/>
    <property type="project" value="UniProtKB-KW"/>
</dbReference>
<dbReference type="InterPro" id="IPR020904">
    <property type="entry name" value="Sc_DH/Rdtase_CS"/>
</dbReference>
<proteinExistence type="inferred from homology"/>
<keyword evidence="5" id="KW-1185">Reference proteome</keyword>
<dbReference type="Gene3D" id="3.40.50.720">
    <property type="entry name" value="NAD(P)-binding Rossmann-like Domain"/>
    <property type="match status" value="1"/>
</dbReference>
<dbReference type="Pfam" id="PF00106">
    <property type="entry name" value="adh_short"/>
    <property type="match status" value="1"/>
</dbReference>
<dbReference type="PANTHER" id="PTHR43180">
    <property type="entry name" value="3-OXOACYL-(ACYL-CARRIER-PROTEIN) REDUCTASE (AFU_ORTHOLOGUE AFUA_6G11210)"/>
    <property type="match status" value="1"/>
</dbReference>
<comment type="similarity">
    <text evidence="1 3">Belongs to the short-chain dehydrogenases/reductases (SDR) family.</text>
</comment>
<keyword evidence="2 4" id="KW-0560">Oxidoreductase</keyword>
<dbReference type="InterPro" id="IPR036291">
    <property type="entry name" value="NAD(P)-bd_dom_sf"/>
</dbReference>
<dbReference type="PROSITE" id="PS00061">
    <property type="entry name" value="ADH_SHORT"/>
    <property type="match status" value="1"/>
</dbReference>
<accession>A0ABW5FXM3</accession>
<evidence type="ECO:0000313" key="4">
    <source>
        <dbReference type="EMBL" id="MFD2419813.1"/>
    </source>
</evidence>
<dbReference type="PRINTS" id="PR00080">
    <property type="entry name" value="SDRFAMILY"/>
</dbReference>
<reference evidence="5" key="1">
    <citation type="journal article" date="2019" name="Int. J. Syst. Evol. Microbiol.">
        <title>The Global Catalogue of Microorganisms (GCM) 10K type strain sequencing project: providing services to taxonomists for standard genome sequencing and annotation.</title>
        <authorList>
            <consortium name="The Broad Institute Genomics Platform"/>
            <consortium name="The Broad Institute Genome Sequencing Center for Infectious Disease"/>
            <person name="Wu L."/>
            <person name="Ma J."/>
        </authorList>
    </citation>
    <scope>NUCLEOTIDE SEQUENCE [LARGE SCALE GENOMIC DNA]</scope>
    <source>
        <strain evidence="5">CGMCC 4.7645</strain>
    </source>
</reference>
<dbReference type="CDD" id="cd05233">
    <property type="entry name" value="SDR_c"/>
    <property type="match status" value="1"/>
</dbReference>
<protein>
    <submittedName>
        <fullName evidence="4">SDR family NAD(P)-dependent oxidoreductase</fullName>
        <ecNumber evidence="4">1.1.1.-</ecNumber>
    </submittedName>
</protein>
<evidence type="ECO:0000256" key="1">
    <source>
        <dbReference type="ARBA" id="ARBA00006484"/>
    </source>
</evidence>
<dbReference type="EMBL" id="JBHUKR010000015">
    <property type="protein sequence ID" value="MFD2419813.1"/>
    <property type="molecule type" value="Genomic_DNA"/>
</dbReference>
<name>A0ABW5FXM3_9PSEU</name>